<dbReference type="NCBIfam" id="TIGR00974">
    <property type="entry name" value="3a0107s02c"/>
    <property type="match status" value="1"/>
</dbReference>
<feature type="domain" description="ABC transmembrane type-1" evidence="12">
    <location>
        <begin position="164"/>
        <end position="367"/>
    </location>
</feature>
<evidence type="ECO:0000256" key="6">
    <source>
        <dbReference type="ARBA" id="ARBA00022592"/>
    </source>
</evidence>
<dbReference type="Pfam" id="PF00528">
    <property type="entry name" value="BPD_transp_1"/>
    <property type="match status" value="1"/>
</dbReference>
<dbReference type="CDD" id="cd06261">
    <property type="entry name" value="TM_PBP2"/>
    <property type="match status" value="1"/>
</dbReference>
<comment type="similarity">
    <text evidence="3 10">Belongs to the binding-protein-dependent transport system permease family. CysTW subfamily.</text>
</comment>
<feature type="transmembrane region" description="Helical" evidence="10">
    <location>
        <begin position="46"/>
        <end position="68"/>
    </location>
</feature>
<dbReference type="GO" id="GO:0035435">
    <property type="term" value="P:phosphate ion transmembrane transport"/>
    <property type="evidence" value="ECO:0007669"/>
    <property type="project" value="InterPro"/>
</dbReference>
<evidence type="ECO:0000256" key="4">
    <source>
        <dbReference type="ARBA" id="ARBA00022448"/>
    </source>
</evidence>
<feature type="transmembrane region" description="Helical" evidence="10">
    <location>
        <begin position="74"/>
        <end position="94"/>
    </location>
</feature>
<dbReference type="PANTHER" id="PTHR42922:SF1">
    <property type="entry name" value="PHOSPHATE TRANSPORT SYSTEM PERMEASE PROTEIN PSTA"/>
    <property type="match status" value="1"/>
</dbReference>
<keyword evidence="7 10" id="KW-0812">Transmembrane</keyword>
<dbReference type="InterPro" id="IPR051408">
    <property type="entry name" value="Phosphate_transprt_permease"/>
</dbReference>
<organism evidence="13 14">
    <name type="scientific">Planotetraspora thailandica</name>
    <dbReference type="NCBI Taxonomy" id="487172"/>
    <lineage>
        <taxon>Bacteria</taxon>
        <taxon>Bacillati</taxon>
        <taxon>Actinomycetota</taxon>
        <taxon>Actinomycetes</taxon>
        <taxon>Streptosporangiales</taxon>
        <taxon>Streptosporangiaceae</taxon>
        <taxon>Planotetraspora</taxon>
    </lineage>
</organism>
<feature type="transmembrane region" description="Helical" evidence="10">
    <location>
        <begin position="209"/>
        <end position="228"/>
    </location>
</feature>
<sequence length="426" mass="44884">MTVTEEAPKASAADPVPAPATVLPSREPAEVPPQPRRVGGTTRSDVLALCGAAASGLSIALLLFGKIAPLSGTVGFVVTAYAVSLVIYAVLVGLDHDGPAVRDRVMTVVLWSAAAVLFIALVLVIGFTVWRGRDALPHLNFFTQDMQAAGPLDPLTLGGITHAILGTLIMITIALVITVPLGLACAVYLNQIRGRFSRFVRTIVEAMTALPSIVAGLMIYATWILILGQEKSGLAAGFAITVMMLPIVIRAADVVLRLVPANLTEAAEALGAPRWRTVWHVVLPTARSGLATAVILGTARGIGETSPVLLTAGYTAALNADPLHGPMVSLPLAVFTFVKSPEPTMIARAFGTAVVLMALVLVLFVIARVLGGRGPGQQSKRQARRAARVSQRDAQRFEQRRHPVLFLQPHEASASADTDPRTGENL</sequence>
<dbReference type="InterPro" id="IPR035906">
    <property type="entry name" value="MetI-like_sf"/>
</dbReference>
<dbReference type="PANTHER" id="PTHR42922">
    <property type="entry name" value="PHOSPHATE TRANSPORT SYSTEM PERMEASE PROTEIN PSTA"/>
    <property type="match status" value="1"/>
</dbReference>
<comment type="caution">
    <text evidence="13">The sequence shown here is derived from an EMBL/GenBank/DDBJ whole genome shotgun (WGS) entry which is preliminary data.</text>
</comment>
<evidence type="ECO:0000256" key="11">
    <source>
        <dbReference type="SAM" id="MobiDB-lite"/>
    </source>
</evidence>
<keyword evidence="9 10" id="KW-0472">Membrane</keyword>
<dbReference type="GO" id="GO:0005315">
    <property type="term" value="F:phosphate transmembrane transporter activity"/>
    <property type="evidence" value="ECO:0007669"/>
    <property type="project" value="InterPro"/>
</dbReference>
<evidence type="ECO:0000313" key="13">
    <source>
        <dbReference type="EMBL" id="GII56695.1"/>
    </source>
</evidence>
<comment type="function">
    <text evidence="1">Part of the binding-protein-dependent transport system for phosphate; probably responsible for the translocation of the substrate across the membrane.</text>
</comment>
<dbReference type="RefSeq" id="WP_203946837.1">
    <property type="nucleotide sequence ID" value="NZ_BOOR01000038.1"/>
</dbReference>
<proteinExistence type="inferred from homology"/>
<dbReference type="GO" id="GO:0005886">
    <property type="term" value="C:plasma membrane"/>
    <property type="evidence" value="ECO:0007669"/>
    <property type="project" value="UniProtKB-SubCell"/>
</dbReference>
<evidence type="ECO:0000256" key="2">
    <source>
        <dbReference type="ARBA" id="ARBA00004651"/>
    </source>
</evidence>
<feature type="transmembrane region" description="Helical" evidence="10">
    <location>
        <begin position="234"/>
        <end position="256"/>
    </location>
</feature>
<reference evidence="13" key="1">
    <citation type="submission" date="2021-01" db="EMBL/GenBank/DDBJ databases">
        <title>Whole genome shotgun sequence of Planotetraspora thailandica NBRC 104271.</title>
        <authorList>
            <person name="Komaki H."/>
            <person name="Tamura T."/>
        </authorList>
    </citation>
    <scope>NUCLEOTIDE SEQUENCE</scope>
    <source>
        <strain evidence="13">NBRC 104271</strain>
    </source>
</reference>
<comment type="subcellular location">
    <subcellularLocation>
        <location evidence="2 10">Cell membrane</location>
        <topology evidence="2 10">Multi-pass membrane protein</topology>
    </subcellularLocation>
</comment>
<evidence type="ECO:0000256" key="5">
    <source>
        <dbReference type="ARBA" id="ARBA00022475"/>
    </source>
</evidence>
<evidence type="ECO:0000256" key="10">
    <source>
        <dbReference type="RuleBase" id="RU363043"/>
    </source>
</evidence>
<dbReference type="AlphaFoldDB" id="A0A8J3V619"/>
<feature type="transmembrane region" description="Helical" evidence="10">
    <location>
        <begin position="106"/>
        <end position="130"/>
    </location>
</feature>
<feature type="region of interest" description="Disordered" evidence="11">
    <location>
        <begin position="1"/>
        <end position="39"/>
    </location>
</feature>
<accession>A0A8J3V619</accession>
<evidence type="ECO:0000259" key="12">
    <source>
        <dbReference type="PROSITE" id="PS50928"/>
    </source>
</evidence>
<evidence type="ECO:0000313" key="14">
    <source>
        <dbReference type="Proteomes" id="UP000605992"/>
    </source>
</evidence>
<feature type="transmembrane region" description="Helical" evidence="10">
    <location>
        <begin position="163"/>
        <end position="189"/>
    </location>
</feature>
<dbReference type="EMBL" id="BOOR01000038">
    <property type="protein sequence ID" value="GII56695.1"/>
    <property type="molecule type" value="Genomic_DNA"/>
</dbReference>
<keyword evidence="6" id="KW-0592">Phosphate transport</keyword>
<dbReference type="InterPro" id="IPR005672">
    <property type="entry name" value="Phosphate_PstA"/>
</dbReference>
<dbReference type="Gene3D" id="1.10.3720.10">
    <property type="entry name" value="MetI-like"/>
    <property type="match status" value="1"/>
</dbReference>
<feature type="region of interest" description="Disordered" evidence="11">
    <location>
        <begin position="374"/>
        <end position="426"/>
    </location>
</feature>
<gene>
    <name evidence="13" type="primary">pstA_1</name>
    <name evidence="13" type="ORF">Pth03_50840</name>
</gene>
<evidence type="ECO:0000256" key="8">
    <source>
        <dbReference type="ARBA" id="ARBA00022989"/>
    </source>
</evidence>
<evidence type="ECO:0000256" key="1">
    <source>
        <dbReference type="ARBA" id="ARBA00003510"/>
    </source>
</evidence>
<keyword evidence="4" id="KW-0813">Transport</keyword>
<keyword evidence="14" id="KW-1185">Reference proteome</keyword>
<evidence type="ECO:0000256" key="9">
    <source>
        <dbReference type="ARBA" id="ARBA00023136"/>
    </source>
</evidence>
<dbReference type="SUPFAM" id="SSF161098">
    <property type="entry name" value="MetI-like"/>
    <property type="match status" value="1"/>
</dbReference>
<protein>
    <recommendedName>
        <fullName evidence="10">Phosphate transport system permease protein PstA</fullName>
    </recommendedName>
</protein>
<feature type="transmembrane region" description="Helical" evidence="10">
    <location>
        <begin position="345"/>
        <end position="371"/>
    </location>
</feature>
<dbReference type="Proteomes" id="UP000605992">
    <property type="component" value="Unassembled WGS sequence"/>
</dbReference>
<dbReference type="InterPro" id="IPR000515">
    <property type="entry name" value="MetI-like"/>
</dbReference>
<feature type="transmembrane region" description="Helical" evidence="10">
    <location>
        <begin position="277"/>
        <end position="299"/>
    </location>
</feature>
<feature type="compositionally biased region" description="Basic and acidic residues" evidence="11">
    <location>
        <begin position="390"/>
        <end position="401"/>
    </location>
</feature>
<keyword evidence="5 10" id="KW-1003">Cell membrane</keyword>
<name>A0A8J3V619_9ACTN</name>
<evidence type="ECO:0000256" key="7">
    <source>
        <dbReference type="ARBA" id="ARBA00022692"/>
    </source>
</evidence>
<keyword evidence="8 10" id="KW-1133">Transmembrane helix</keyword>
<evidence type="ECO:0000256" key="3">
    <source>
        <dbReference type="ARBA" id="ARBA00007069"/>
    </source>
</evidence>
<dbReference type="PROSITE" id="PS50928">
    <property type="entry name" value="ABC_TM1"/>
    <property type="match status" value="1"/>
</dbReference>